<sequence>MARNVHRSPVMADVAKVAGVSHQTVSRVLNDHPNVRRETRERVLAAIEGLGYRRNSTARALVTRRTNTLGVVAFDTTLYGPASTLYAIERAAREAGYFVSIVSLRELTRDDLSEALDHLARQQVDGLVVIVPQSAIAVALADMPQPVPVVTVEGDAGVGLPVVNVDQRKGGALVTEHLLRLGHRTVWHVSGPQDWLESQARIQGWRETLEAAGAPVPEPMYGDWSPRSGYRCGQILAGVPDLTAVFVANDQMALGVVRALHEARMRVPDDVSVVGFDDVPESEFFTPPLTTVAQDFAEVGRKAIELLLDALDGEHADGAANGSPPRPATPPVNIVVRPHLVVRRSSGPPRSR</sequence>
<evidence type="ECO:0000259" key="5">
    <source>
        <dbReference type="PROSITE" id="PS50932"/>
    </source>
</evidence>
<dbReference type="Gene3D" id="1.10.260.40">
    <property type="entry name" value="lambda repressor-like DNA-binding domains"/>
    <property type="match status" value="1"/>
</dbReference>
<evidence type="ECO:0000256" key="4">
    <source>
        <dbReference type="SAM" id="MobiDB-lite"/>
    </source>
</evidence>
<evidence type="ECO:0000256" key="1">
    <source>
        <dbReference type="ARBA" id="ARBA00023015"/>
    </source>
</evidence>
<dbReference type="GO" id="GO:0003700">
    <property type="term" value="F:DNA-binding transcription factor activity"/>
    <property type="evidence" value="ECO:0007669"/>
    <property type="project" value="TreeGrafter"/>
</dbReference>
<dbReference type="InterPro" id="IPR000843">
    <property type="entry name" value="HTH_LacI"/>
</dbReference>
<evidence type="ECO:0000313" key="6">
    <source>
        <dbReference type="EMBL" id="GGL16010.1"/>
    </source>
</evidence>
<proteinExistence type="predicted"/>
<reference evidence="6" key="1">
    <citation type="journal article" date="2014" name="Int. J. Syst. Evol. Microbiol.">
        <title>Complete genome sequence of Corynebacterium casei LMG S-19264T (=DSM 44701T), isolated from a smear-ripened cheese.</title>
        <authorList>
            <consortium name="US DOE Joint Genome Institute (JGI-PGF)"/>
            <person name="Walter F."/>
            <person name="Albersmeier A."/>
            <person name="Kalinowski J."/>
            <person name="Ruckert C."/>
        </authorList>
    </citation>
    <scope>NUCLEOTIDE SEQUENCE</scope>
    <source>
        <strain evidence="6">JCM 13064</strain>
    </source>
</reference>
<gene>
    <name evidence="6" type="ORF">GCM10007964_67470</name>
</gene>
<dbReference type="SUPFAM" id="SSF47413">
    <property type="entry name" value="lambda repressor-like DNA-binding domains"/>
    <property type="match status" value="1"/>
</dbReference>
<dbReference type="CDD" id="cd01574">
    <property type="entry name" value="PBP1_LacI"/>
    <property type="match status" value="1"/>
</dbReference>
<evidence type="ECO:0000256" key="3">
    <source>
        <dbReference type="ARBA" id="ARBA00023163"/>
    </source>
</evidence>
<dbReference type="AlphaFoldDB" id="A0A917RNI0"/>
<dbReference type="PROSITE" id="PS00356">
    <property type="entry name" value="HTH_LACI_1"/>
    <property type="match status" value="1"/>
</dbReference>
<accession>A0A917RNI0</accession>
<dbReference type="Proteomes" id="UP000645217">
    <property type="component" value="Unassembled WGS sequence"/>
</dbReference>
<reference evidence="6" key="2">
    <citation type="submission" date="2020-09" db="EMBL/GenBank/DDBJ databases">
        <authorList>
            <person name="Sun Q."/>
            <person name="Ohkuma M."/>
        </authorList>
    </citation>
    <scope>NUCLEOTIDE SEQUENCE</scope>
    <source>
        <strain evidence="6">JCM 13064</strain>
    </source>
</reference>
<evidence type="ECO:0000313" key="7">
    <source>
        <dbReference type="Proteomes" id="UP000645217"/>
    </source>
</evidence>
<feature type="domain" description="HTH lacI-type" evidence="5">
    <location>
        <begin position="9"/>
        <end position="63"/>
    </location>
</feature>
<dbReference type="SMART" id="SM00354">
    <property type="entry name" value="HTH_LACI"/>
    <property type="match status" value="1"/>
</dbReference>
<dbReference type="PANTHER" id="PTHR30146:SF109">
    <property type="entry name" value="HTH-TYPE TRANSCRIPTIONAL REGULATOR GALS"/>
    <property type="match status" value="1"/>
</dbReference>
<dbReference type="InterPro" id="IPR028082">
    <property type="entry name" value="Peripla_BP_I"/>
</dbReference>
<dbReference type="InterPro" id="IPR046335">
    <property type="entry name" value="LacI/GalR-like_sensor"/>
</dbReference>
<dbReference type="InterPro" id="IPR010982">
    <property type="entry name" value="Lambda_DNA-bd_dom_sf"/>
</dbReference>
<comment type="caution">
    <text evidence="6">The sequence shown here is derived from an EMBL/GenBank/DDBJ whole genome shotgun (WGS) entry which is preliminary data.</text>
</comment>
<keyword evidence="1" id="KW-0805">Transcription regulation</keyword>
<dbReference type="PROSITE" id="PS50932">
    <property type="entry name" value="HTH_LACI_2"/>
    <property type="match status" value="1"/>
</dbReference>
<dbReference type="Pfam" id="PF13377">
    <property type="entry name" value="Peripla_BP_3"/>
    <property type="match status" value="1"/>
</dbReference>
<dbReference type="CDD" id="cd01392">
    <property type="entry name" value="HTH_LacI"/>
    <property type="match status" value="1"/>
</dbReference>
<keyword evidence="2" id="KW-0238">DNA-binding</keyword>
<keyword evidence="3" id="KW-0804">Transcription</keyword>
<dbReference type="EMBL" id="BMNT01000053">
    <property type="protein sequence ID" value="GGL16010.1"/>
    <property type="molecule type" value="Genomic_DNA"/>
</dbReference>
<dbReference type="Gene3D" id="3.40.50.2300">
    <property type="match status" value="2"/>
</dbReference>
<name>A0A917RNI0_9ACTN</name>
<protein>
    <submittedName>
        <fullName evidence="6">LacI family transcriptional regulator</fullName>
    </submittedName>
</protein>
<feature type="region of interest" description="Disordered" evidence="4">
    <location>
        <begin position="315"/>
        <end position="335"/>
    </location>
</feature>
<keyword evidence="7" id="KW-1185">Reference proteome</keyword>
<evidence type="ECO:0000256" key="2">
    <source>
        <dbReference type="ARBA" id="ARBA00023125"/>
    </source>
</evidence>
<dbReference type="GO" id="GO:0000976">
    <property type="term" value="F:transcription cis-regulatory region binding"/>
    <property type="evidence" value="ECO:0007669"/>
    <property type="project" value="TreeGrafter"/>
</dbReference>
<dbReference type="Pfam" id="PF00356">
    <property type="entry name" value="LacI"/>
    <property type="match status" value="1"/>
</dbReference>
<organism evidence="6 7">
    <name type="scientific">Sphaerisporangium melleum</name>
    <dbReference type="NCBI Taxonomy" id="321316"/>
    <lineage>
        <taxon>Bacteria</taxon>
        <taxon>Bacillati</taxon>
        <taxon>Actinomycetota</taxon>
        <taxon>Actinomycetes</taxon>
        <taxon>Streptosporangiales</taxon>
        <taxon>Streptosporangiaceae</taxon>
        <taxon>Sphaerisporangium</taxon>
    </lineage>
</organism>
<dbReference type="RefSeq" id="WP_229691681.1">
    <property type="nucleotide sequence ID" value="NZ_BMNT01000053.1"/>
</dbReference>
<dbReference type="PANTHER" id="PTHR30146">
    <property type="entry name" value="LACI-RELATED TRANSCRIPTIONAL REPRESSOR"/>
    <property type="match status" value="1"/>
</dbReference>
<dbReference type="SUPFAM" id="SSF53822">
    <property type="entry name" value="Periplasmic binding protein-like I"/>
    <property type="match status" value="1"/>
</dbReference>